<gene>
    <name evidence="2" type="ORF">LKD45_06895</name>
</gene>
<feature type="transmembrane region" description="Helical" evidence="1">
    <location>
        <begin position="12"/>
        <end position="31"/>
    </location>
</feature>
<keyword evidence="1" id="KW-0472">Membrane</keyword>
<dbReference type="EMBL" id="JAJEQF010000013">
    <property type="protein sequence ID" value="MCC2167425.1"/>
    <property type="molecule type" value="Genomic_DNA"/>
</dbReference>
<feature type="transmembrane region" description="Helical" evidence="1">
    <location>
        <begin position="210"/>
        <end position="233"/>
    </location>
</feature>
<feature type="transmembrane region" description="Helical" evidence="1">
    <location>
        <begin position="381"/>
        <end position="400"/>
    </location>
</feature>
<protein>
    <submittedName>
        <fullName evidence="2">Glucosyltransferase domain-containing protein</fullName>
    </submittedName>
</protein>
<dbReference type="RefSeq" id="WP_308728113.1">
    <property type="nucleotide sequence ID" value="NZ_JAJEQF010000013.1"/>
</dbReference>
<keyword evidence="3" id="KW-1185">Reference proteome</keyword>
<keyword evidence="1" id="KW-0812">Transmembrane</keyword>
<feature type="transmembrane region" description="Helical" evidence="1">
    <location>
        <begin position="181"/>
        <end position="203"/>
    </location>
</feature>
<keyword evidence="1" id="KW-1133">Transmembrane helix</keyword>
<feature type="transmembrane region" description="Helical" evidence="1">
    <location>
        <begin position="277"/>
        <end position="297"/>
    </location>
</feature>
<feature type="transmembrane region" description="Helical" evidence="1">
    <location>
        <begin position="94"/>
        <end position="115"/>
    </location>
</feature>
<sequence>MKRFLGWLDRRWYLFLAGGCIGAELLVFLIFRENSYFTVQDNLDLFVAHFQVLSHSNSWFAHGATVPMLGGISRDSLSSEWNLYNILYTFMPVFWAYLTGYFLKILIGTGSFVLLAKDVYQKAYPRYRGIAWAAGLCYGLLPLFPAYGIAFASIPLAVFILRRIYRKEGKWWYALLFVYPFLSYFSYFGFFLLAYLVCAVVIVSIRDKKFCGCLAVAVPVLAAGYVCFEYRLFGQMLFSDAKTIRETMVESNLNFSEVLGQIREAFLTPVFHAASDHAVFVLPVCVIVLVWQLVAAVQKKNLKKFKSSALLWVLLLIVFNCLVYGLYFQGDFRGLFETLLPPLKGFQFNRTVFFNPFLWYAALFLALKALYDTGKLFWKRIANLAACIAVAVILLTPAVYNEFYWTCYHQAYRAVKHTEVNLLNFREYYSTDLMEEIKADINYDGEYAAGYGLNTAVLEYSGISTLDGYLGFYPQSYKEEFTKLIWPAYERVPQWQTYYGEWGARAYLFAGSGESIYNPYRNQVLSDHHLYLDSEQFVKMGGKYLFSRYELDNAEELGFTLRGVYSNENSPYTIYLYEI</sequence>
<comment type="caution">
    <text evidence="2">The sequence shown here is derived from an EMBL/GenBank/DDBJ whole genome shotgun (WGS) entry which is preliminary data.</text>
</comment>
<feature type="transmembrane region" description="Helical" evidence="1">
    <location>
        <begin position="136"/>
        <end position="161"/>
    </location>
</feature>
<organism evidence="2 3">
    <name type="scientific">Gallintestinimicrobium propionicum</name>
    <dbReference type="NCBI Taxonomy" id="2981770"/>
    <lineage>
        <taxon>Bacteria</taxon>
        <taxon>Bacillati</taxon>
        <taxon>Bacillota</taxon>
        <taxon>Clostridia</taxon>
        <taxon>Lachnospirales</taxon>
        <taxon>Lachnospiraceae</taxon>
        <taxon>Gallintestinimicrobium</taxon>
    </lineage>
</organism>
<reference evidence="2 3" key="1">
    <citation type="submission" date="2021-10" db="EMBL/GenBank/DDBJ databases">
        <title>Anaerobic single-cell dispensing facilitates the cultivation of human gut bacteria.</title>
        <authorList>
            <person name="Afrizal A."/>
        </authorList>
    </citation>
    <scope>NUCLEOTIDE SEQUENCE [LARGE SCALE GENOMIC DNA]</scope>
    <source>
        <strain evidence="2 3">CLA-AA-H244</strain>
    </source>
</reference>
<dbReference type="Pfam" id="PF19510">
    <property type="entry name" value="DUF6044"/>
    <property type="match status" value="1"/>
</dbReference>
<proteinExistence type="predicted"/>
<dbReference type="InterPro" id="IPR046107">
    <property type="entry name" value="DUF6044"/>
</dbReference>
<feature type="transmembrane region" description="Helical" evidence="1">
    <location>
        <begin position="309"/>
        <end position="328"/>
    </location>
</feature>
<dbReference type="AlphaFoldDB" id="A0AAE3AV71"/>
<accession>A0AAE3AV71</accession>
<evidence type="ECO:0000313" key="2">
    <source>
        <dbReference type="EMBL" id="MCC2167425.1"/>
    </source>
</evidence>
<feature type="transmembrane region" description="Helical" evidence="1">
    <location>
        <begin position="348"/>
        <end position="369"/>
    </location>
</feature>
<evidence type="ECO:0000313" key="3">
    <source>
        <dbReference type="Proteomes" id="UP001199355"/>
    </source>
</evidence>
<dbReference type="Proteomes" id="UP001199355">
    <property type="component" value="Unassembled WGS sequence"/>
</dbReference>
<evidence type="ECO:0000256" key="1">
    <source>
        <dbReference type="SAM" id="Phobius"/>
    </source>
</evidence>
<name>A0AAE3AV71_9FIRM</name>